<accession>E6UL89</accession>
<protein>
    <submittedName>
        <fullName evidence="2">Uncharacterized protein</fullName>
    </submittedName>
</protein>
<reference evidence="3" key="1">
    <citation type="journal article" date="2011" name="J. Bacteriol.">
        <title>Complete genome of the cellulolytic ruminal bacterium Ruminococcus albus 7.</title>
        <authorList>
            <person name="Suen G."/>
            <person name="Stevenson D.M."/>
            <person name="Bruce D.C."/>
            <person name="Chertkov O."/>
            <person name="Copeland A."/>
            <person name="Cheng J.F."/>
            <person name="Detter C."/>
            <person name="Detter J.C."/>
            <person name="Goodwin L.A."/>
            <person name="Han C.S."/>
            <person name="Hauser L.J."/>
            <person name="Ivanova N.N."/>
            <person name="Kyrpides N.C."/>
            <person name="Land M.L."/>
            <person name="Lapidus A."/>
            <person name="Lucas S."/>
            <person name="Ovchinnikova G."/>
            <person name="Pitluck S."/>
            <person name="Tapia R."/>
            <person name="Woyke T."/>
            <person name="Boyum J."/>
            <person name="Mead D."/>
            <person name="Weimer P.J."/>
        </authorList>
    </citation>
    <scope>NUCLEOTIDE SEQUENCE [LARGE SCALE GENOMIC DNA]</scope>
    <source>
        <strain evidence="3">ATCC 27210 / DSM 20455 / JCM 14654 / NCDO 2250 / 7</strain>
        <plasmid evidence="3">pRUMAL04</plasmid>
    </source>
</reference>
<geneLocation type="plasmid" evidence="2 3">
    <name>pRUMAL04</name>
</geneLocation>
<feature type="compositionally biased region" description="Basic residues" evidence="1">
    <location>
        <begin position="1"/>
        <end position="11"/>
    </location>
</feature>
<organism evidence="2 3">
    <name type="scientific">Ruminococcus albus (strain ATCC 27210 / DSM 20455 / JCM 14654 / NCDO 2250 / 7)</name>
    <dbReference type="NCBI Taxonomy" id="697329"/>
    <lineage>
        <taxon>Bacteria</taxon>
        <taxon>Bacillati</taxon>
        <taxon>Bacillota</taxon>
        <taxon>Clostridia</taxon>
        <taxon>Eubacteriales</taxon>
        <taxon>Oscillospiraceae</taxon>
        <taxon>Ruminococcus</taxon>
    </lineage>
</organism>
<dbReference type="EMBL" id="CP002407">
    <property type="protein sequence ID" value="ADU24435.1"/>
    <property type="molecule type" value="Genomic_DNA"/>
</dbReference>
<feature type="region of interest" description="Disordered" evidence="1">
    <location>
        <begin position="1"/>
        <end position="20"/>
    </location>
</feature>
<dbReference type="RefSeq" id="WP_013483971.1">
    <property type="nucleotide sequence ID" value="NC_014827.1"/>
</dbReference>
<dbReference type="AlphaFoldDB" id="E6UL89"/>
<evidence type="ECO:0000313" key="3">
    <source>
        <dbReference type="Proteomes" id="UP000006919"/>
    </source>
</evidence>
<dbReference type="Proteomes" id="UP000006919">
    <property type="component" value="Plasmid pRUMAL04"/>
</dbReference>
<dbReference type="HOGENOM" id="CLU_2791413_0_0_9"/>
<sequence>MNEPTKKKKGGARAGAGAKPKYGCKTVTMRVPADMVDEIRAFICKKKHIEPKPEPEQELEGQVSFSDI</sequence>
<evidence type="ECO:0000256" key="1">
    <source>
        <dbReference type="SAM" id="MobiDB-lite"/>
    </source>
</evidence>
<proteinExistence type="predicted"/>
<evidence type="ECO:0000313" key="2">
    <source>
        <dbReference type="EMBL" id="ADU24435.1"/>
    </source>
</evidence>
<name>E6UL89_RUMA7</name>
<keyword evidence="2" id="KW-0614">Plasmid</keyword>
<gene>
    <name evidence="2" type="ordered locus">Rumal_4015</name>
</gene>
<dbReference type="KEGG" id="ral:Rumal_4015"/>